<gene>
    <name evidence="2" type="ORF">MNBD_GAMMA13-648</name>
</gene>
<dbReference type="SUPFAM" id="SSF56281">
    <property type="entry name" value="Metallo-hydrolase/oxidoreductase"/>
    <property type="match status" value="1"/>
</dbReference>
<dbReference type="AlphaFoldDB" id="A0A3B0Y9J8"/>
<feature type="domain" description="Metallo-beta-lactamase" evidence="1">
    <location>
        <begin position="57"/>
        <end position="244"/>
    </location>
</feature>
<dbReference type="Pfam" id="PF00753">
    <property type="entry name" value="Lactamase_B"/>
    <property type="match status" value="1"/>
</dbReference>
<dbReference type="InterPro" id="IPR001279">
    <property type="entry name" value="Metallo-B-lactamas"/>
</dbReference>
<dbReference type="SMART" id="SM00849">
    <property type="entry name" value="Lactamase_B"/>
    <property type="match status" value="1"/>
</dbReference>
<organism evidence="2">
    <name type="scientific">hydrothermal vent metagenome</name>
    <dbReference type="NCBI Taxonomy" id="652676"/>
    <lineage>
        <taxon>unclassified sequences</taxon>
        <taxon>metagenomes</taxon>
        <taxon>ecological metagenomes</taxon>
    </lineage>
</organism>
<proteinExistence type="predicted"/>
<dbReference type="PANTHER" id="PTHR42951:SF4">
    <property type="entry name" value="ACYL-COENZYME A THIOESTERASE MBLAC2"/>
    <property type="match status" value="1"/>
</dbReference>
<protein>
    <submittedName>
        <fullName evidence="2">MBL-fold metallo-hydrolase superfamily</fullName>
    </submittedName>
</protein>
<sequence>MNLSPLHILPLALLLVLSPAGAKGPAIKDYPVDLITKNAYVIHGPLGTPTPENQGFMNNPGFIITNKGIIVVDPGSSIQIGEMLLRAIRKTSDKPVIAVFNTHIHGDHWLGNQAIQAAYPNVPIYGHPNMITLIEDGEGDSWVALMERLTDKQTVGTKVVAPTIAINDGDEFKFGNTSVRIHHYGIAHTTSDVMIEIPEVSITFLGDNVLSQRIPRIDEGTFQGNIEACNRIQETGSKFYVPGHGPTGDVNVPINFCRYLETLYATVKKYYNEGLSDFEMKDKVAAQLTEYSDWSGFDVQLGKHISLAYLQIEEADF</sequence>
<dbReference type="GO" id="GO:0016787">
    <property type="term" value="F:hydrolase activity"/>
    <property type="evidence" value="ECO:0007669"/>
    <property type="project" value="UniProtKB-KW"/>
</dbReference>
<dbReference type="InterPro" id="IPR036866">
    <property type="entry name" value="RibonucZ/Hydroxyglut_hydro"/>
</dbReference>
<dbReference type="CDD" id="cd16282">
    <property type="entry name" value="metallo-hydrolase-like_MBL-fold"/>
    <property type="match status" value="1"/>
</dbReference>
<dbReference type="PANTHER" id="PTHR42951">
    <property type="entry name" value="METALLO-BETA-LACTAMASE DOMAIN-CONTAINING"/>
    <property type="match status" value="1"/>
</dbReference>
<dbReference type="InterPro" id="IPR050855">
    <property type="entry name" value="NDM-1-like"/>
</dbReference>
<keyword evidence="2" id="KW-0378">Hydrolase</keyword>
<dbReference type="Gene3D" id="3.60.15.10">
    <property type="entry name" value="Ribonuclease Z/Hydroxyacylglutathione hydrolase-like"/>
    <property type="match status" value="1"/>
</dbReference>
<dbReference type="EMBL" id="UOFK01000091">
    <property type="protein sequence ID" value="VAW76271.1"/>
    <property type="molecule type" value="Genomic_DNA"/>
</dbReference>
<name>A0A3B0Y9J8_9ZZZZ</name>
<reference evidence="2" key="1">
    <citation type="submission" date="2018-06" db="EMBL/GenBank/DDBJ databases">
        <authorList>
            <person name="Zhirakovskaya E."/>
        </authorList>
    </citation>
    <scope>NUCLEOTIDE SEQUENCE</scope>
</reference>
<accession>A0A3B0Y9J8</accession>
<evidence type="ECO:0000313" key="2">
    <source>
        <dbReference type="EMBL" id="VAW76271.1"/>
    </source>
</evidence>
<evidence type="ECO:0000259" key="1">
    <source>
        <dbReference type="SMART" id="SM00849"/>
    </source>
</evidence>